<organism evidence="1 2">
    <name type="scientific">Heterorhabditis bacteriophora</name>
    <name type="common">Entomopathogenic nematode worm</name>
    <dbReference type="NCBI Taxonomy" id="37862"/>
    <lineage>
        <taxon>Eukaryota</taxon>
        <taxon>Metazoa</taxon>
        <taxon>Ecdysozoa</taxon>
        <taxon>Nematoda</taxon>
        <taxon>Chromadorea</taxon>
        <taxon>Rhabditida</taxon>
        <taxon>Rhabditina</taxon>
        <taxon>Rhabditomorpha</taxon>
        <taxon>Strongyloidea</taxon>
        <taxon>Heterorhabditidae</taxon>
        <taxon>Heterorhabditis</taxon>
    </lineage>
</organism>
<sequence>MNGLFQQNSDRQTHIVPNVKNLNPTEHLWSELGGAVKP</sequence>
<evidence type="ECO:0000313" key="2">
    <source>
        <dbReference type="WBParaSite" id="Hba_01444"/>
    </source>
</evidence>
<reference evidence="2" key="1">
    <citation type="submission" date="2016-11" db="UniProtKB">
        <authorList>
            <consortium name="WormBaseParasite"/>
        </authorList>
    </citation>
    <scope>IDENTIFICATION</scope>
</reference>
<name>A0A1I7W9U7_HETBA</name>
<dbReference type="WBParaSite" id="Hba_01444">
    <property type="protein sequence ID" value="Hba_01444"/>
    <property type="gene ID" value="Hba_01444"/>
</dbReference>
<dbReference type="AlphaFoldDB" id="A0A1I7W9U7"/>
<proteinExistence type="predicted"/>
<evidence type="ECO:0000313" key="1">
    <source>
        <dbReference type="Proteomes" id="UP000095283"/>
    </source>
</evidence>
<protein>
    <submittedName>
        <fullName evidence="2">Transposable element Tcb1 transposase</fullName>
    </submittedName>
</protein>
<dbReference type="Proteomes" id="UP000095283">
    <property type="component" value="Unplaced"/>
</dbReference>
<accession>A0A1I7W9U7</accession>
<keyword evidence="1" id="KW-1185">Reference proteome</keyword>